<dbReference type="Proteomes" id="UP001215598">
    <property type="component" value="Unassembled WGS sequence"/>
</dbReference>
<protein>
    <submittedName>
        <fullName evidence="2">Uncharacterized protein</fullName>
    </submittedName>
</protein>
<comment type="caution">
    <text evidence="2">The sequence shown here is derived from an EMBL/GenBank/DDBJ whole genome shotgun (WGS) entry which is preliminary data.</text>
</comment>
<feature type="compositionally biased region" description="Polar residues" evidence="1">
    <location>
        <begin position="10"/>
        <end position="19"/>
    </location>
</feature>
<feature type="region of interest" description="Disordered" evidence="1">
    <location>
        <begin position="1"/>
        <end position="22"/>
    </location>
</feature>
<feature type="compositionally biased region" description="Basic and acidic residues" evidence="1">
    <location>
        <begin position="90"/>
        <end position="107"/>
    </location>
</feature>
<feature type="region of interest" description="Disordered" evidence="1">
    <location>
        <begin position="150"/>
        <end position="173"/>
    </location>
</feature>
<evidence type="ECO:0000313" key="2">
    <source>
        <dbReference type="EMBL" id="KAJ7732316.1"/>
    </source>
</evidence>
<feature type="region of interest" description="Disordered" evidence="1">
    <location>
        <begin position="90"/>
        <end position="119"/>
    </location>
</feature>
<name>A0AAD7I1X9_9AGAR</name>
<evidence type="ECO:0000256" key="1">
    <source>
        <dbReference type="SAM" id="MobiDB-lite"/>
    </source>
</evidence>
<feature type="compositionally biased region" description="Polar residues" evidence="1">
    <location>
        <begin position="232"/>
        <end position="243"/>
    </location>
</feature>
<dbReference type="EMBL" id="JARKIB010000146">
    <property type="protein sequence ID" value="KAJ7732316.1"/>
    <property type="molecule type" value="Genomic_DNA"/>
</dbReference>
<evidence type="ECO:0000313" key="3">
    <source>
        <dbReference type="Proteomes" id="UP001215598"/>
    </source>
</evidence>
<feature type="compositionally biased region" description="Acidic residues" evidence="1">
    <location>
        <begin position="203"/>
        <end position="222"/>
    </location>
</feature>
<keyword evidence="3" id="KW-1185">Reference proteome</keyword>
<organism evidence="2 3">
    <name type="scientific">Mycena metata</name>
    <dbReference type="NCBI Taxonomy" id="1033252"/>
    <lineage>
        <taxon>Eukaryota</taxon>
        <taxon>Fungi</taxon>
        <taxon>Dikarya</taxon>
        <taxon>Basidiomycota</taxon>
        <taxon>Agaricomycotina</taxon>
        <taxon>Agaricomycetes</taxon>
        <taxon>Agaricomycetidae</taxon>
        <taxon>Agaricales</taxon>
        <taxon>Marasmiineae</taxon>
        <taxon>Mycenaceae</taxon>
        <taxon>Mycena</taxon>
    </lineage>
</organism>
<reference evidence="2" key="1">
    <citation type="submission" date="2023-03" db="EMBL/GenBank/DDBJ databases">
        <title>Massive genome expansion in bonnet fungi (Mycena s.s.) driven by repeated elements and novel gene families across ecological guilds.</title>
        <authorList>
            <consortium name="Lawrence Berkeley National Laboratory"/>
            <person name="Harder C.B."/>
            <person name="Miyauchi S."/>
            <person name="Viragh M."/>
            <person name="Kuo A."/>
            <person name="Thoen E."/>
            <person name="Andreopoulos B."/>
            <person name="Lu D."/>
            <person name="Skrede I."/>
            <person name="Drula E."/>
            <person name="Henrissat B."/>
            <person name="Morin E."/>
            <person name="Kohler A."/>
            <person name="Barry K."/>
            <person name="LaButti K."/>
            <person name="Morin E."/>
            <person name="Salamov A."/>
            <person name="Lipzen A."/>
            <person name="Mereny Z."/>
            <person name="Hegedus B."/>
            <person name="Baldrian P."/>
            <person name="Stursova M."/>
            <person name="Weitz H."/>
            <person name="Taylor A."/>
            <person name="Grigoriev I.V."/>
            <person name="Nagy L.G."/>
            <person name="Martin F."/>
            <person name="Kauserud H."/>
        </authorList>
    </citation>
    <scope>NUCLEOTIDE SEQUENCE</scope>
    <source>
        <strain evidence="2">CBHHK182m</strain>
    </source>
</reference>
<sequence length="277" mass="30280">MPCAEPSATPPQSDLQKASSFAPVNLNQASSFRGSPTLFDHSPYLKQTASSMAERDSQAWERVVLSTGQVQYRWLICNDLRPREQRRIAAHEQTDGHKEALQQHQDTHTASTDPPETPAQLPLAAFVADGLHSLLDSLAAPARYSESQQTSSMNYIPSPQSQCPPPIIDWGLSDNTELEVSPESRAVAQIAQQLSQYLSKDPDSDEELEERSDDGGDQDVEEPTVAAELRGTTYTTKVPSRRQQMAGLPHNQLRRNVSTSGGYMAARALGRPSGVTG</sequence>
<proteinExistence type="predicted"/>
<dbReference type="AlphaFoldDB" id="A0AAD7I1X9"/>
<gene>
    <name evidence="2" type="ORF">B0H16DRAFT_1468664</name>
</gene>
<accession>A0AAD7I1X9</accession>
<feature type="region of interest" description="Disordered" evidence="1">
    <location>
        <begin position="196"/>
        <end position="277"/>
    </location>
</feature>